<organism evidence="7 8">
    <name type="scientific">Georhizobium profundi</name>
    <dbReference type="NCBI Taxonomy" id="2341112"/>
    <lineage>
        <taxon>Bacteria</taxon>
        <taxon>Pseudomonadati</taxon>
        <taxon>Pseudomonadota</taxon>
        <taxon>Alphaproteobacteria</taxon>
        <taxon>Hyphomicrobiales</taxon>
        <taxon>Rhizobiaceae</taxon>
        <taxon>Georhizobium</taxon>
    </lineage>
</organism>
<dbReference type="KEGG" id="abaw:D5400_03780"/>
<comment type="catalytic activity">
    <reaction evidence="5">
        <text>N(6)-[(R)-lipoyl]-L-lysyl-[protein] + pyruvate + H(+) = N(6)-[(R)-S(8)-acetyldihydrolipoyl]-L-lysyl-[protein] + CO2</text>
        <dbReference type="Rhea" id="RHEA:19189"/>
        <dbReference type="Rhea" id="RHEA-COMP:10474"/>
        <dbReference type="Rhea" id="RHEA-COMP:10478"/>
        <dbReference type="ChEBI" id="CHEBI:15361"/>
        <dbReference type="ChEBI" id="CHEBI:15378"/>
        <dbReference type="ChEBI" id="CHEBI:16526"/>
        <dbReference type="ChEBI" id="CHEBI:83099"/>
        <dbReference type="ChEBI" id="CHEBI:83111"/>
        <dbReference type="EC" id="1.2.4.1"/>
    </reaction>
</comment>
<name>A0A3Q8XLM5_9HYPH</name>
<dbReference type="InterPro" id="IPR029061">
    <property type="entry name" value="THDP-binding"/>
</dbReference>
<evidence type="ECO:0000256" key="1">
    <source>
        <dbReference type="ARBA" id="ARBA00001964"/>
    </source>
</evidence>
<proteinExistence type="predicted"/>
<evidence type="ECO:0000256" key="5">
    <source>
        <dbReference type="ARBA" id="ARBA00051231"/>
    </source>
</evidence>
<dbReference type="InterPro" id="IPR001017">
    <property type="entry name" value="DH_E1"/>
</dbReference>
<evidence type="ECO:0000256" key="3">
    <source>
        <dbReference type="ARBA" id="ARBA00023052"/>
    </source>
</evidence>
<dbReference type="PANTHER" id="PTHR11516">
    <property type="entry name" value="PYRUVATE DEHYDROGENASE E1 COMPONENT, ALPHA SUBUNIT BACTERIAL AND ORGANELLAR"/>
    <property type="match status" value="1"/>
</dbReference>
<dbReference type="SUPFAM" id="SSF52518">
    <property type="entry name" value="Thiamin diphosphate-binding fold (THDP-binding)"/>
    <property type="match status" value="1"/>
</dbReference>
<dbReference type="InterPro" id="IPR050642">
    <property type="entry name" value="PDH_E1_Alpha_Subunit"/>
</dbReference>
<keyword evidence="8" id="KW-1185">Reference proteome</keyword>
<comment type="cofactor">
    <cofactor evidence="1">
        <name>thiamine diphosphate</name>
        <dbReference type="ChEBI" id="CHEBI:58937"/>
    </cofactor>
</comment>
<dbReference type="PANTHER" id="PTHR11516:SF60">
    <property type="entry name" value="PYRUVATE DEHYDROGENASE E1 COMPONENT SUBUNIT ALPHA"/>
    <property type="match status" value="1"/>
</dbReference>
<evidence type="ECO:0000313" key="7">
    <source>
        <dbReference type="EMBL" id="AZN70512.1"/>
    </source>
</evidence>
<dbReference type="RefSeq" id="WP_126007792.1">
    <property type="nucleotide sequence ID" value="NZ_CP032509.1"/>
</dbReference>
<dbReference type="AlphaFoldDB" id="A0A3Q8XLM5"/>
<evidence type="ECO:0000256" key="4">
    <source>
        <dbReference type="ARBA" id="ARBA00025211"/>
    </source>
</evidence>
<reference evidence="7 8" key="1">
    <citation type="submission" date="2018-09" db="EMBL/GenBank/DDBJ databases">
        <title>Marinorhizobium profundi gen. nov., sp. nov., isolated from a deep-sea sediment sample from the New Britain Trench and proposal of Marinorhizobiaceae fam. nov. in the order Rhizobiales of the class Alphaproteobacteria.</title>
        <authorList>
            <person name="Cao J."/>
        </authorList>
    </citation>
    <scope>NUCLEOTIDE SEQUENCE [LARGE SCALE GENOMIC DNA]</scope>
    <source>
        <strain evidence="7 8">WS11</strain>
    </source>
</reference>
<dbReference type="GO" id="GO:0006086">
    <property type="term" value="P:pyruvate decarboxylation to acetyl-CoA"/>
    <property type="evidence" value="ECO:0007669"/>
    <property type="project" value="TreeGrafter"/>
</dbReference>
<dbReference type="CDD" id="cd02000">
    <property type="entry name" value="TPP_E1_PDC_ADC_BCADC"/>
    <property type="match status" value="1"/>
</dbReference>
<dbReference type="Pfam" id="PF00676">
    <property type="entry name" value="E1_dh"/>
    <property type="match status" value="1"/>
</dbReference>
<gene>
    <name evidence="7" type="ORF">D5400_03780</name>
</gene>
<feature type="domain" description="Dehydrogenase E1 component" evidence="6">
    <location>
        <begin position="15"/>
        <end position="248"/>
    </location>
</feature>
<dbReference type="Proteomes" id="UP000268192">
    <property type="component" value="Chromosome"/>
</dbReference>
<sequence>MNDEIRQRRWTFLKQMMLIRRFEEAVATAGAEKAFPGHYHLYIGQEATGVGAMAALGPSDKIATTHRNHGHVLARGADPEACLAEIMGRANGINRGRGGTIHLCDPELGFLQTSGVVGSVVGLAAGGGYACKLKGDGSLTAAFFGDGALEEGIAFECLNIAALWGLPVIFICENNSADALGMAKGGYPTLVHAANDLRSIPGSLGIEAIRVDGTEVEEVHRVVAHAAAHCRAGKGPLFIETVTRRWAGSAPLWPELATGITDIGMATGRTKIDDGPHSYWYRHNDPVLKLARQILQDDHSARMQIELLDEQTQAHMRAVVERVHQSPYPELATATDFVFAQGAA</sequence>
<keyword evidence="2" id="KW-0560">Oxidoreductase</keyword>
<accession>A0A3Q8XLM5</accession>
<evidence type="ECO:0000313" key="8">
    <source>
        <dbReference type="Proteomes" id="UP000268192"/>
    </source>
</evidence>
<dbReference type="EMBL" id="CP032509">
    <property type="protein sequence ID" value="AZN70512.1"/>
    <property type="molecule type" value="Genomic_DNA"/>
</dbReference>
<comment type="function">
    <text evidence="4">The pyruvate dehydrogenase complex catalyzes the overall conversion of pyruvate to acetyl-CoA and CO(2). It contains multiple copies of three enzymatic components: pyruvate dehydrogenase (E1), dihydrolipoamide acetyltransferase (E2) and lipoamide dehydrogenase (E3).</text>
</comment>
<dbReference type="Gene3D" id="3.40.50.970">
    <property type="match status" value="1"/>
</dbReference>
<dbReference type="GO" id="GO:0004739">
    <property type="term" value="F:pyruvate dehydrogenase (acetyl-transferring) activity"/>
    <property type="evidence" value="ECO:0007669"/>
    <property type="project" value="UniProtKB-EC"/>
</dbReference>
<dbReference type="OrthoDB" id="9766715at2"/>
<evidence type="ECO:0000256" key="2">
    <source>
        <dbReference type="ARBA" id="ARBA00023002"/>
    </source>
</evidence>
<evidence type="ECO:0000259" key="6">
    <source>
        <dbReference type="Pfam" id="PF00676"/>
    </source>
</evidence>
<protein>
    <recommendedName>
        <fullName evidence="6">Dehydrogenase E1 component domain-containing protein</fullName>
    </recommendedName>
</protein>
<keyword evidence="3" id="KW-0786">Thiamine pyrophosphate</keyword>